<evidence type="ECO:0000313" key="6">
    <source>
        <dbReference type="Proteomes" id="UP000297753"/>
    </source>
</evidence>
<sequence>MRAIGIYKIHQSVRNQYQLPDDALGIPEAVFNNPMTLVPVSEVNNWYRKLEQQTRNPDIILDSMIDQDVASIGAISHWLLSGHDFASTIRRLNYGLNSLQNGAFLSAAISGPIIKWTYRNPRFSAECKVHDSVRIAITLVKVMRLYLGKDFAPLRIRLSGSRKNVEKYRAFFGCDIDWSHSCTEIWFHSELRLATKQQGSIKKGRLAMNFSDLDELLNMPDPEDEVKVIYEVLNYSRYFGLPTLEHVSDLLGMSTQQLQRALRKLGMNFSTVCGYVMSNIAVSMFMSGVNIDEVARRLGYQNTASFNRMFKKNRGMTPTQYIQHFSLDER</sequence>
<dbReference type="OrthoDB" id="6252225at2"/>
<dbReference type="GO" id="GO:0005829">
    <property type="term" value="C:cytosol"/>
    <property type="evidence" value="ECO:0007669"/>
    <property type="project" value="TreeGrafter"/>
</dbReference>
<accession>A0A4Y8WES1</accession>
<dbReference type="EMBL" id="SATR01000019">
    <property type="protein sequence ID" value="TFH91156.1"/>
    <property type="molecule type" value="Genomic_DNA"/>
</dbReference>
<evidence type="ECO:0000256" key="3">
    <source>
        <dbReference type="ARBA" id="ARBA00023163"/>
    </source>
</evidence>
<dbReference type="SUPFAM" id="SSF46689">
    <property type="entry name" value="Homeodomain-like"/>
    <property type="match status" value="1"/>
</dbReference>
<evidence type="ECO:0000256" key="2">
    <source>
        <dbReference type="ARBA" id="ARBA00023125"/>
    </source>
</evidence>
<name>A0A4Y8WES1_9VIBR</name>
<dbReference type="PANTHER" id="PTHR47894:SF4">
    <property type="entry name" value="HTH-TYPE TRANSCRIPTIONAL REGULATOR GADX"/>
    <property type="match status" value="1"/>
</dbReference>
<dbReference type="Proteomes" id="UP000297753">
    <property type="component" value="Unassembled WGS sequence"/>
</dbReference>
<keyword evidence="6" id="KW-1185">Reference proteome</keyword>
<gene>
    <name evidence="5" type="ORF">ELS82_13330</name>
</gene>
<keyword evidence="3" id="KW-0804">Transcription</keyword>
<dbReference type="PRINTS" id="PR00032">
    <property type="entry name" value="HTHARAC"/>
</dbReference>
<dbReference type="SMART" id="SM00342">
    <property type="entry name" value="HTH_ARAC"/>
    <property type="match status" value="1"/>
</dbReference>
<feature type="domain" description="HTH araC/xylS-type" evidence="4">
    <location>
        <begin position="223"/>
        <end position="324"/>
    </location>
</feature>
<dbReference type="InterPro" id="IPR032687">
    <property type="entry name" value="AraC-type_N"/>
</dbReference>
<keyword evidence="2" id="KW-0238">DNA-binding</keyword>
<dbReference type="Pfam" id="PF12833">
    <property type="entry name" value="HTH_18"/>
    <property type="match status" value="1"/>
</dbReference>
<evidence type="ECO:0000259" key="4">
    <source>
        <dbReference type="PROSITE" id="PS01124"/>
    </source>
</evidence>
<reference evidence="5 6" key="1">
    <citation type="submission" date="2019-01" db="EMBL/GenBank/DDBJ databases">
        <title>Vibrio BEI176 sp. nov, a marine bacterium isolated from China: eastern marignal seas.</title>
        <authorList>
            <person name="Li B."/>
        </authorList>
    </citation>
    <scope>NUCLEOTIDE SEQUENCE [LARGE SCALE GENOMIC DNA]</scope>
    <source>
        <strain evidence="5 6">BEI176</strain>
    </source>
</reference>
<organism evidence="5 6">
    <name type="scientific">Vibrio ouci</name>
    <dbReference type="NCBI Taxonomy" id="2499078"/>
    <lineage>
        <taxon>Bacteria</taxon>
        <taxon>Pseudomonadati</taxon>
        <taxon>Pseudomonadota</taxon>
        <taxon>Gammaproteobacteria</taxon>
        <taxon>Vibrionales</taxon>
        <taxon>Vibrionaceae</taxon>
        <taxon>Vibrio</taxon>
    </lineage>
</organism>
<dbReference type="InterPro" id="IPR020449">
    <property type="entry name" value="Tscrpt_reg_AraC-type_HTH"/>
</dbReference>
<dbReference type="InterPro" id="IPR009057">
    <property type="entry name" value="Homeodomain-like_sf"/>
</dbReference>
<dbReference type="PROSITE" id="PS01124">
    <property type="entry name" value="HTH_ARAC_FAMILY_2"/>
    <property type="match status" value="1"/>
</dbReference>
<proteinExistence type="predicted"/>
<keyword evidence="1" id="KW-0805">Transcription regulation</keyword>
<dbReference type="GO" id="GO:0003700">
    <property type="term" value="F:DNA-binding transcription factor activity"/>
    <property type="evidence" value="ECO:0007669"/>
    <property type="project" value="InterPro"/>
</dbReference>
<dbReference type="Pfam" id="PF12625">
    <property type="entry name" value="Arabinose_bd"/>
    <property type="match status" value="1"/>
</dbReference>
<dbReference type="AlphaFoldDB" id="A0A4Y8WES1"/>
<evidence type="ECO:0000256" key="1">
    <source>
        <dbReference type="ARBA" id="ARBA00023015"/>
    </source>
</evidence>
<dbReference type="Gene3D" id="1.10.10.60">
    <property type="entry name" value="Homeodomain-like"/>
    <property type="match status" value="1"/>
</dbReference>
<dbReference type="GO" id="GO:0000976">
    <property type="term" value="F:transcription cis-regulatory region binding"/>
    <property type="evidence" value="ECO:0007669"/>
    <property type="project" value="TreeGrafter"/>
</dbReference>
<dbReference type="InterPro" id="IPR018060">
    <property type="entry name" value="HTH_AraC"/>
</dbReference>
<dbReference type="PANTHER" id="PTHR47894">
    <property type="entry name" value="HTH-TYPE TRANSCRIPTIONAL REGULATOR GADX"/>
    <property type="match status" value="1"/>
</dbReference>
<dbReference type="RefSeq" id="WP_134835954.1">
    <property type="nucleotide sequence ID" value="NZ_SATR01000019.1"/>
</dbReference>
<evidence type="ECO:0000313" key="5">
    <source>
        <dbReference type="EMBL" id="TFH91156.1"/>
    </source>
</evidence>
<comment type="caution">
    <text evidence="5">The sequence shown here is derived from an EMBL/GenBank/DDBJ whole genome shotgun (WGS) entry which is preliminary data.</text>
</comment>
<protein>
    <submittedName>
        <fullName evidence="5">AraC family transcriptional regulator</fullName>
    </submittedName>
</protein>